<evidence type="ECO:0000313" key="18">
    <source>
        <dbReference type="Proteomes" id="UP000255140"/>
    </source>
</evidence>
<gene>
    <name evidence="13" type="primary">cls</name>
    <name evidence="12" type="ORF">NCTC8181_02225</name>
    <name evidence="13" type="ORF">NCTC8185_02391</name>
    <name evidence="14" type="ORF">NCTC9828_01530</name>
    <name evidence="11" type="ORF">WA04_05020</name>
</gene>
<feature type="domain" description="PLD phosphodiesterase" evidence="10">
    <location>
        <begin position="445"/>
        <end position="472"/>
    </location>
</feature>
<reference evidence="11 15" key="1">
    <citation type="journal article" date="2015" name="PLoS ONE">
        <title>Genomic analysis reveals the molecular basis for capsule loss in the group B streptococcus population.</title>
        <authorList>
            <consortium name="DEVANI Consortium"/>
            <person name="Rosini R."/>
            <person name="Campisi E."/>
            <person name="De Chiara M."/>
            <person name="Tettelin H."/>
            <person name="Rinaudo D."/>
            <person name="Toniolo C."/>
            <person name="Metruccio M."/>
            <person name="Guidotti S."/>
            <person name="Sorensen U.B."/>
            <person name="Kilian M."/>
            <person name="Ramirez M."/>
            <person name="Janulczyk R."/>
            <person name="Donati C."/>
            <person name="Grandi G."/>
            <person name="Margarit I."/>
        </authorList>
    </citation>
    <scope>NUCLEOTIDE SEQUENCE [LARGE SCALE GENOMIC DNA]</scope>
    <source>
        <strain evidence="11 15">DK-B-USS-215</strain>
    </source>
</reference>
<protein>
    <recommendedName>
        <fullName evidence="8">Cardiolipin synthase</fullName>
        <ecNumber evidence="8">2.7.8.-</ecNumber>
    </recommendedName>
</protein>
<dbReference type="InterPro" id="IPR022924">
    <property type="entry name" value="Cardiolipin_synthase"/>
</dbReference>
<dbReference type="Proteomes" id="UP000250200">
    <property type="component" value="Unassembled WGS sequence"/>
</dbReference>
<feature type="transmembrane region" description="Helical" evidence="9">
    <location>
        <begin position="91"/>
        <end position="111"/>
    </location>
</feature>
<evidence type="ECO:0000313" key="12">
    <source>
        <dbReference type="EMBL" id="SQA19161.1"/>
    </source>
</evidence>
<feature type="transmembrane region" description="Helical" evidence="9">
    <location>
        <begin position="61"/>
        <end position="79"/>
    </location>
</feature>
<dbReference type="PANTHER" id="PTHR21248:SF22">
    <property type="entry name" value="PHOSPHOLIPASE D"/>
    <property type="match status" value="1"/>
</dbReference>
<evidence type="ECO:0000313" key="11">
    <source>
        <dbReference type="EMBL" id="KLL39347.1"/>
    </source>
</evidence>
<reference evidence="16 17" key="2">
    <citation type="submission" date="2018-06" db="EMBL/GenBank/DDBJ databases">
        <authorList>
            <consortium name="Pathogen Informatics"/>
            <person name="Doyle S."/>
        </authorList>
    </citation>
    <scope>NUCLEOTIDE SEQUENCE [LARGE SCALE GENOMIC DNA]</scope>
    <source>
        <strain evidence="12 16">NCTC8181</strain>
        <strain evidence="13 17">NCTC8185</strain>
        <strain evidence="14 18">NCTC9828</strain>
    </source>
</reference>
<dbReference type="EC" id="2.7.8.-" evidence="8"/>
<dbReference type="Proteomes" id="UP000035346">
    <property type="component" value="Unassembled WGS sequence"/>
</dbReference>
<dbReference type="Proteomes" id="UP000255140">
    <property type="component" value="Unassembled WGS sequence"/>
</dbReference>
<dbReference type="EMBL" id="UAVB01000001">
    <property type="protein sequence ID" value="SQA19161.1"/>
    <property type="molecule type" value="Genomic_DNA"/>
</dbReference>
<evidence type="ECO:0000313" key="17">
    <source>
        <dbReference type="Proteomes" id="UP000254076"/>
    </source>
</evidence>
<evidence type="ECO:0000256" key="5">
    <source>
        <dbReference type="ARBA" id="ARBA00022737"/>
    </source>
</evidence>
<dbReference type="PROSITE" id="PS50035">
    <property type="entry name" value="PLD"/>
    <property type="match status" value="2"/>
</dbReference>
<dbReference type="Gene3D" id="3.30.870.10">
    <property type="entry name" value="Endonuclease Chain A"/>
    <property type="match status" value="2"/>
</dbReference>
<name>A0A0H1YSA9_STRAG</name>
<evidence type="ECO:0000256" key="8">
    <source>
        <dbReference type="NCBIfam" id="TIGR04265"/>
    </source>
</evidence>
<keyword evidence="3 13" id="KW-0808">Transferase</keyword>
<dbReference type="GO" id="GO:0032049">
    <property type="term" value="P:cardiolipin biosynthetic process"/>
    <property type="evidence" value="ECO:0007669"/>
    <property type="project" value="UniProtKB-UniRule"/>
</dbReference>
<dbReference type="GO" id="GO:0008808">
    <property type="term" value="F:cardiolipin synthase activity"/>
    <property type="evidence" value="ECO:0007669"/>
    <property type="project" value="UniProtKB-UniRule"/>
</dbReference>
<dbReference type="RefSeq" id="WP_000566127.1">
    <property type="nucleotide sequence ID" value="NZ_CAACXY010000016.1"/>
</dbReference>
<keyword evidence="5" id="KW-0677">Repeat</keyword>
<keyword evidence="7 9" id="KW-0472">Membrane</keyword>
<evidence type="ECO:0000256" key="6">
    <source>
        <dbReference type="ARBA" id="ARBA00022989"/>
    </source>
</evidence>
<evidence type="ECO:0000313" key="14">
    <source>
        <dbReference type="EMBL" id="SUN29253.1"/>
    </source>
</evidence>
<dbReference type="InterPro" id="IPR001736">
    <property type="entry name" value="PLipase_D/transphosphatidylase"/>
</dbReference>
<evidence type="ECO:0000313" key="16">
    <source>
        <dbReference type="Proteomes" id="UP000250200"/>
    </source>
</evidence>
<dbReference type="SMART" id="SM00155">
    <property type="entry name" value="PLDc"/>
    <property type="match status" value="2"/>
</dbReference>
<dbReference type="EMBL" id="LBKL01000058">
    <property type="protein sequence ID" value="KLL39347.1"/>
    <property type="molecule type" value="Genomic_DNA"/>
</dbReference>
<evidence type="ECO:0000256" key="7">
    <source>
        <dbReference type="ARBA" id="ARBA00023136"/>
    </source>
</evidence>
<proteinExistence type="predicted"/>
<keyword evidence="6 9" id="KW-1133">Transmembrane helix</keyword>
<comment type="caution">
    <text evidence="13">The sequence shown here is derived from an EMBL/GenBank/DDBJ whole genome shotgun (WGS) entry which is preliminary data.</text>
</comment>
<dbReference type="CDD" id="cd09160">
    <property type="entry name" value="PLDc_SMU_988_like_2"/>
    <property type="match status" value="1"/>
</dbReference>
<accession>A0A0H1YSA9</accession>
<dbReference type="Proteomes" id="UP000254076">
    <property type="component" value="Unassembled WGS sequence"/>
</dbReference>
<dbReference type="NCBIfam" id="TIGR04265">
    <property type="entry name" value="bac_cardiolipin"/>
    <property type="match status" value="1"/>
</dbReference>
<evidence type="ECO:0000259" key="10">
    <source>
        <dbReference type="PROSITE" id="PS50035"/>
    </source>
</evidence>
<dbReference type="GO" id="GO:0005886">
    <property type="term" value="C:plasma membrane"/>
    <property type="evidence" value="ECO:0007669"/>
    <property type="project" value="UniProtKB-SubCell"/>
</dbReference>
<keyword evidence="2" id="KW-1003">Cell membrane</keyword>
<evidence type="ECO:0000256" key="2">
    <source>
        <dbReference type="ARBA" id="ARBA00022475"/>
    </source>
</evidence>
<keyword evidence="4 9" id="KW-0812">Transmembrane</keyword>
<feature type="transmembrane region" description="Helical" evidence="9">
    <location>
        <begin position="31"/>
        <end position="55"/>
    </location>
</feature>
<evidence type="ECO:0000256" key="9">
    <source>
        <dbReference type="SAM" id="Phobius"/>
    </source>
</evidence>
<evidence type="ECO:0000313" key="15">
    <source>
        <dbReference type="Proteomes" id="UP000035346"/>
    </source>
</evidence>
<dbReference type="InterPro" id="IPR025202">
    <property type="entry name" value="PLD-like_dom"/>
</dbReference>
<dbReference type="Pfam" id="PF13091">
    <property type="entry name" value="PLDc_2"/>
    <property type="match status" value="2"/>
</dbReference>
<evidence type="ECO:0000256" key="1">
    <source>
        <dbReference type="ARBA" id="ARBA00004236"/>
    </source>
</evidence>
<dbReference type="EMBL" id="UHEQ01000004">
    <property type="protein sequence ID" value="SUN15066.1"/>
    <property type="molecule type" value="Genomic_DNA"/>
</dbReference>
<evidence type="ECO:0000313" key="13">
    <source>
        <dbReference type="EMBL" id="SUN15066.1"/>
    </source>
</evidence>
<dbReference type="PANTHER" id="PTHR21248">
    <property type="entry name" value="CARDIOLIPIN SYNTHASE"/>
    <property type="match status" value="1"/>
</dbReference>
<dbReference type="CDD" id="cd09154">
    <property type="entry name" value="PLDc_SMU_988_like_1"/>
    <property type="match status" value="1"/>
</dbReference>
<evidence type="ECO:0000256" key="3">
    <source>
        <dbReference type="ARBA" id="ARBA00022679"/>
    </source>
</evidence>
<comment type="subcellular location">
    <subcellularLocation>
        <location evidence="1">Cell membrane</location>
    </subcellularLocation>
</comment>
<evidence type="ECO:0000256" key="4">
    <source>
        <dbReference type="ARBA" id="ARBA00022692"/>
    </source>
</evidence>
<organism evidence="13 17">
    <name type="scientific">Streptococcus agalactiae</name>
    <dbReference type="NCBI Taxonomy" id="1311"/>
    <lineage>
        <taxon>Bacteria</taxon>
        <taxon>Bacillati</taxon>
        <taxon>Bacillota</taxon>
        <taxon>Bacilli</taxon>
        <taxon>Lactobacillales</taxon>
        <taxon>Streptococcaceae</taxon>
        <taxon>Streptococcus</taxon>
    </lineage>
</organism>
<dbReference type="AlphaFoldDB" id="A0A0H1YSA9"/>
<feature type="domain" description="PLD phosphodiesterase" evidence="10">
    <location>
        <begin position="268"/>
        <end position="295"/>
    </location>
</feature>
<dbReference type="EMBL" id="UHEW01000005">
    <property type="protein sequence ID" value="SUN29253.1"/>
    <property type="molecule type" value="Genomic_DNA"/>
</dbReference>
<sequence>MIDLEGGKLISNKVKIVRLLNKSKKSLLRGIFSRTTVIAILLILQLLFLLASYSWLEQYRVWLATVEHILTIGAVLYLVNSEMDALSRVTWLILVMIAPLLGAMFLMYTKFDWGYRGLKQRLETLIDESQIYLEDDPETLNQLKSSTSTTYHLVQYFEKAHGNFPVYRNTDVTFLPTGEAFFEKMKEELLKAKKYIFLEFFIIDEGIMWGEILSILEQKVEEGVEVRILYDGMIEITKLSFDYTKRLEKIGIKAKAFSPISPFISTYYNYRDHRKIVVIDGVVGMTGGVNLADEYINHIELFGHWKDSGIMLKGKAVDSFLLLFLQMWSITEEKMLVAPYLGVHDDLVENEGYVIPYGDSPLDTDKVGENVYIDILNHAREYVYIMTPYLILDSELEHAIQFAAERGVDVRIIMPGIPDKPIPYALAKTYYQALTKSGVKIYEYTPGFVHSKIFLSDNTKAVVGTINLDYRSLYHHFECAVYLYKVDAIQDIYRDYMDTLNKSRLVSLKDINNIPKFQKVIGIVTKTIAPLL</sequence>
<dbReference type="SUPFAM" id="SSF56024">
    <property type="entry name" value="Phospholipase D/nuclease"/>
    <property type="match status" value="2"/>
</dbReference>